<keyword evidence="3" id="KW-1185">Reference proteome</keyword>
<reference evidence="2" key="1">
    <citation type="journal article" date="2020" name="Stud. Mycol.">
        <title>101 Dothideomycetes genomes: a test case for predicting lifestyles and emergence of pathogens.</title>
        <authorList>
            <person name="Haridas S."/>
            <person name="Albert R."/>
            <person name="Binder M."/>
            <person name="Bloem J."/>
            <person name="Labutti K."/>
            <person name="Salamov A."/>
            <person name="Andreopoulos B."/>
            <person name="Baker S."/>
            <person name="Barry K."/>
            <person name="Bills G."/>
            <person name="Bluhm B."/>
            <person name="Cannon C."/>
            <person name="Castanera R."/>
            <person name="Culley D."/>
            <person name="Daum C."/>
            <person name="Ezra D."/>
            <person name="Gonzalez J."/>
            <person name="Henrissat B."/>
            <person name="Kuo A."/>
            <person name="Liang C."/>
            <person name="Lipzen A."/>
            <person name="Lutzoni F."/>
            <person name="Magnuson J."/>
            <person name="Mondo S."/>
            <person name="Nolan M."/>
            <person name="Ohm R."/>
            <person name="Pangilinan J."/>
            <person name="Park H.-J."/>
            <person name="Ramirez L."/>
            <person name="Alfaro M."/>
            <person name="Sun H."/>
            <person name="Tritt A."/>
            <person name="Yoshinaga Y."/>
            <person name="Zwiers L.-H."/>
            <person name="Turgeon B."/>
            <person name="Goodwin S."/>
            <person name="Spatafora J."/>
            <person name="Crous P."/>
            <person name="Grigoriev I."/>
        </authorList>
    </citation>
    <scope>NUCLEOTIDE SEQUENCE</scope>
    <source>
        <strain evidence="2">CBS 109.77</strain>
    </source>
</reference>
<evidence type="ECO:0000256" key="1">
    <source>
        <dbReference type="SAM" id="MobiDB-lite"/>
    </source>
</evidence>
<gene>
    <name evidence="2" type="ORF">K505DRAFT_269487</name>
</gene>
<dbReference type="Pfam" id="PF11905">
    <property type="entry name" value="DUF3425"/>
    <property type="match status" value="1"/>
</dbReference>
<organism evidence="2 3">
    <name type="scientific">Melanomma pulvis-pyrius CBS 109.77</name>
    <dbReference type="NCBI Taxonomy" id="1314802"/>
    <lineage>
        <taxon>Eukaryota</taxon>
        <taxon>Fungi</taxon>
        <taxon>Dikarya</taxon>
        <taxon>Ascomycota</taxon>
        <taxon>Pezizomycotina</taxon>
        <taxon>Dothideomycetes</taxon>
        <taxon>Pleosporomycetidae</taxon>
        <taxon>Pleosporales</taxon>
        <taxon>Melanommataceae</taxon>
        <taxon>Melanomma</taxon>
    </lineage>
</organism>
<dbReference type="PANTHER" id="PTHR38116">
    <property type="entry name" value="CHROMOSOME 7, WHOLE GENOME SHOTGUN SEQUENCE"/>
    <property type="match status" value="1"/>
</dbReference>
<dbReference type="PANTHER" id="PTHR38116:SF1">
    <property type="entry name" value="BZIP DOMAIN-CONTAINING PROTEIN"/>
    <property type="match status" value="1"/>
</dbReference>
<dbReference type="Proteomes" id="UP000799757">
    <property type="component" value="Unassembled WGS sequence"/>
</dbReference>
<dbReference type="OrthoDB" id="2245989at2759"/>
<evidence type="ECO:0008006" key="4">
    <source>
        <dbReference type="Google" id="ProtNLM"/>
    </source>
</evidence>
<dbReference type="AlphaFoldDB" id="A0A6A6XPJ2"/>
<name>A0A6A6XPJ2_9PLEO</name>
<dbReference type="CDD" id="cd14688">
    <property type="entry name" value="bZIP_YAP"/>
    <property type="match status" value="1"/>
</dbReference>
<protein>
    <recommendedName>
        <fullName evidence="4">BZIP domain-containing protein</fullName>
    </recommendedName>
</protein>
<accession>A0A6A6XPJ2</accession>
<sequence length="328" mass="37197">MNLSLGVDQSPRLKEALDRGDVWTGFSDAKARRKAQNRLNQRAARRRKDPEKLTHLRSKIQDVRHGHQRGESVIRSQPSNATSTTLATSPPHHPITDNVTHRHNVLSDNPLVPSTILETIFPLSSDHLITLVAHNVVRGFLTNMSLLQIPPIFACEMVLENFCRITPLPLPTEIPPSLAPTFLQQTIPHPPWIDIFPIATVRDTVIRSIGMFNGAELCDDTVGNMFKDGASMSKEFRESMSQEYHGLHGPDNNGLILWGDPWDEGSWEVTASFLDKWGWMFRDCAEEVLKITNYWRNMRSEGPLIWDGGVWKERSEANEKRIVEELSV</sequence>
<proteinExistence type="predicted"/>
<evidence type="ECO:0000313" key="3">
    <source>
        <dbReference type="Proteomes" id="UP000799757"/>
    </source>
</evidence>
<dbReference type="InterPro" id="IPR021833">
    <property type="entry name" value="DUF3425"/>
</dbReference>
<feature type="compositionally biased region" description="Polar residues" evidence="1">
    <location>
        <begin position="74"/>
        <end position="88"/>
    </location>
</feature>
<dbReference type="Gene3D" id="1.20.5.170">
    <property type="match status" value="1"/>
</dbReference>
<dbReference type="EMBL" id="MU001806">
    <property type="protein sequence ID" value="KAF2797437.1"/>
    <property type="molecule type" value="Genomic_DNA"/>
</dbReference>
<evidence type="ECO:0000313" key="2">
    <source>
        <dbReference type="EMBL" id="KAF2797437.1"/>
    </source>
</evidence>
<feature type="region of interest" description="Disordered" evidence="1">
    <location>
        <begin position="62"/>
        <end position="92"/>
    </location>
</feature>
<feature type="compositionally biased region" description="Basic and acidic residues" evidence="1">
    <location>
        <begin position="62"/>
        <end position="72"/>
    </location>
</feature>